<evidence type="ECO:0000256" key="4">
    <source>
        <dbReference type="ARBA" id="ARBA00022723"/>
    </source>
</evidence>
<dbReference type="InterPro" id="IPR008949">
    <property type="entry name" value="Isoprenoid_synthase_dom_sf"/>
</dbReference>
<organism evidence="7 8">
    <name type="scientific">Methanococcoides vulcani</name>
    <dbReference type="NCBI Taxonomy" id="1353158"/>
    <lineage>
        <taxon>Archaea</taxon>
        <taxon>Methanobacteriati</taxon>
        <taxon>Methanobacteriota</taxon>
        <taxon>Stenosarchaea group</taxon>
        <taxon>Methanomicrobia</taxon>
        <taxon>Methanosarcinales</taxon>
        <taxon>Methanosarcinaceae</taxon>
        <taxon>Methanococcoides</taxon>
    </lineage>
</organism>
<keyword evidence="5" id="KW-0460">Magnesium</keyword>
<accession>A0A1I0BDX5</accession>
<dbReference type="GO" id="GO:0046872">
    <property type="term" value="F:metal ion binding"/>
    <property type="evidence" value="ECO:0007669"/>
    <property type="project" value="UniProtKB-KW"/>
</dbReference>
<evidence type="ECO:0000256" key="2">
    <source>
        <dbReference type="ARBA" id="ARBA00006706"/>
    </source>
</evidence>
<protein>
    <submittedName>
        <fullName evidence="7">Farnesyl-diphosphate synthase /geranylgeranyl-diphosphate synthase</fullName>
    </submittedName>
</protein>
<keyword evidence="3 6" id="KW-0808">Transferase</keyword>
<dbReference type="InterPro" id="IPR000092">
    <property type="entry name" value="Polyprenyl_synt"/>
</dbReference>
<comment type="similarity">
    <text evidence="2 6">Belongs to the FPP/GGPP synthase family.</text>
</comment>
<gene>
    <name evidence="7" type="ORF">SAMN04488587_2076</name>
</gene>
<dbReference type="PANTHER" id="PTHR12001">
    <property type="entry name" value="GERANYLGERANYL PYROPHOSPHATE SYNTHASE"/>
    <property type="match status" value="1"/>
</dbReference>
<dbReference type="Pfam" id="PF00348">
    <property type="entry name" value="polyprenyl_synt"/>
    <property type="match status" value="1"/>
</dbReference>
<dbReference type="STRING" id="1353158.SAMN04488587_2076"/>
<evidence type="ECO:0000256" key="5">
    <source>
        <dbReference type="ARBA" id="ARBA00022842"/>
    </source>
</evidence>
<dbReference type="PROSITE" id="PS00723">
    <property type="entry name" value="POLYPRENYL_SYNTHASE_1"/>
    <property type="match status" value="1"/>
</dbReference>
<dbReference type="AlphaFoldDB" id="A0A1I0BDX5"/>
<evidence type="ECO:0000256" key="6">
    <source>
        <dbReference type="RuleBase" id="RU004466"/>
    </source>
</evidence>
<dbReference type="SFLD" id="SFLDS00005">
    <property type="entry name" value="Isoprenoid_Synthase_Type_I"/>
    <property type="match status" value="1"/>
</dbReference>
<dbReference type="GO" id="GO:0004659">
    <property type="term" value="F:prenyltransferase activity"/>
    <property type="evidence" value="ECO:0007669"/>
    <property type="project" value="InterPro"/>
</dbReference>
<name>A0A1I0BDX5_9EURY</name>
<dbReference type="PANTHER" id="PTHR12001:SF85">
    <property type="entry name" value="SHORT CHAIN ISOPRENYL DIPHOSPHATE SYNTHASE"/>
    <property type="match status" value="1"/>
</dbReference>
<evidence type="ECO:0000256" key="3">
    <source>
        <dbReference type="ARBA" id="ARBA00022679"/>
    </source>
</evidence>
<dbReference type="CDD" id="cd00685">
    <property type="entry name" value="Trans_IPPS_HT"/>
    <property type="match status" value="1"/>
</dbReference>
<dbReference type="SUPFAM" id="SSF48576">
    <property type="entry name" value="Terpenoid synthases"/>
    <property type="match status" value="1"/>
</dbReference>
<evidence type="ECO:0000313" key="8">
    <source>
        <dbReference type="Proteomes" id="UP000243338"/>
    </source>
</evidence>
<dbReference type="Proteomes" id="UP000243338">
    <property type="component" value="Unassembled WGS sequence"/>
</dbReference>
<dbReference type="GO" id="GO:0008299">
    <property type="term" value="P:isoprenoid biosynthetic process"/>
    <property type="evidence" value="ECO:0007669"/>
    <property type="project" value="InterPro"/>
</dbReference>
<reference evidence="8" key="1">
    <citation type="submission" date="2016-10" db="EMBL/GenBank/DDBJ databases">
        <authorList>
            <person name="Varghese N."/>
            <person name="Submissions S."/>
        </authorList>
    </citation>
    <scope>NUCLEOTIDE SEQUENCE [LARGE SCALE GENOMIC DNA]</scope>
    <source>
        <strain evidence="8">SLH 33</strain>
    </source>
</reference>
<proteinExistence type="inferred from homology"/>
<dbReference type="EMBL" id="FOHQ01000007">
    <property type="protein sequence ID" value="SET04726.1"/>
    <property type="molecule type" value="Genomic_DNA"/>
</dbReference>
<keyword evidence="4" id="KW-0479">Metal-binding</keyword>
<dbReference type="PROSITE" id="PS00444">
    <property type="entry name" value="POLYPRENYL_SYNTHASE_2"/>
    <property type="match status" value="1"/>
</dbReference>
<evidence type="ECO:0000256" key="1">
    <source>
        <dbReference type="ARBA" id="ARBA00001946"/>
    </source>
</evidence>
<dbReference type="InterPro" id="IPR033749">
    <property type="entry name" value="Polyprenyl_synt_CS"/>
</dbReference>
<keyword evidence="8" id="KW-1185">Reference proteome</keyword>
<evidence type="ECO:0000313" key="7">
    <source>
        <dbReference type="EMBL" id="SET04726.1"/>
    </source>
</evidence>
<comment type="cofactor">
    <cofactor evidence="1">
        <name>Mg(2+)</name>
        <dbReference type="ChEBI" id="CHEBI:18420"/>
    </cofactor>
</comment>
<dbReference type="SFLD" id="SFLDG01017">
    <property type="entry name" value="Polyprenyl_Transferase_Like"/>
    <property type="match status" value="1"/>
</dbReference>
<sequence length="327" mass="35755">MVVVSMDLMDEIKKRSVHVDMGIEELLPIEHPEELYRASRYLPDAGGKRLRPAVLMLATEAVGGDPMSVVPAAVALELVHNFTLVHDDIMDNDDVRRGMPAVHVKWGSAGAILAGDTLYSKAFEIISSMEKDPERILKCVALLSKTCTEICEGQWMDVDFETRDTVSEEEYLEMVEKKTSVLYGAAAKVGALLGGASDEVADALYEFGRLVGISFQIQDDVIDMVTPEEILGKVRGSDLIEGKRTLIAIHALNNGVELDIFGKGGTATPEQIDEAVAILERSGSIGYAQELSASYLENGKKMLDILENSEAKDLLLAIADYMVTRNY</sequence>
<dbReference type="Gene3D" id="1.10.600.10">
    <property type="entry name" value="Farnesyl Diphosphate Synthase"/>
    <property type="match status" value="1"/>
</dbReference>